<dbReference type="InterPro" id="IPR027961">
    <property type="entry name" value="DUF4442"/>
</dbReference>
<sequence length="145" mass="15295">MSVGEMLAATVPMARTLNLKFLETTPERAVVELPDQPDYHNHVGGPHAGAMFTLAESASGAIVIAAFGDQMNRAVPLAVKAEIGYKKLAMGVVTATATLGRPIADVVAELDAGQRPEFPVVIEIQRADGAVTGEMTVVWTLRPNS</sequence>
<dbReference type="Proteomes" id="UP001595834">
    <property type="component" value="Unassembled WGS sequence"/>
</dbReference>
<proteinExistence type="predicted"/>
<dbReference type="SUPFAM" id="SSF54637">
    <property type="entry name" value="Thioesterase/thiol ester dehydrase-isomerase"/>
    <property type="match status" value="1"/>
</dbReference>
<dbReference type="CDD" id="cd03443">
    <property type="entry name" value="PaaI_thioesterase"/>
    <property type="match status" value="1"/>
</dbReference>
<dbReference type="RefSeq" id="WP_344374429.1">
    <property type="nucleotide sequence ID" value="NZ_BAAASQ010000008.1"/>
</dbReference>
<dbReference type="Gene3D" id="3.10.129.10">
    <property type="entry name" value="Hotdog Thioesterase"/>
    <property type="match status" value="1"/>
</dbReference>
<name>A0ABV9URK8_9ACTN</name>
<accession>A0ABV9URK8</accession>
<organism evidence="1 2">
    <name type="scientific">Streptomyces mauvecolor</name>
    <dbReference type="NCBI Taxonomy" id="58345"/>
    <lineage>
        <taxon>Bacteria</taxon>
        <taxon>Bacillati</taxon>
        <taxon>Actinomycetota</taxon>
        <taxon>Actinomycetes</taxon>
        <taxon>Kitasatosporales</taxon>
        <taxon>Streptomycetaceae</taxon>
        <taxon>Streptomyces</taxon>
    </lineage>
</organism>
<reference evidence="2" key="1">
    <citation type="journal article" date="2019" name="Int. J. Syst. Evol. Microbiol.">
        <title>The Global Catalogue of Microorganisms (GCM) 10K type strain sequencing project: providing services to taxonomists for standard genome sequencing and annotation.</title>
        <authorList>
            <consortium name="The Broad Institute Genomics Platform"/>
            <consortium name="The Broad Institute Genome Sequencing Center for Infectious Disease"/>
            <person name="Wu L."/>
            <person name="Ma J."/>
        </authorList>
    </citation>
    <scope>NUCLEOTIDE SEQUENCE [LARGE SCALE GENOMIC DNA]</scope>
    <source>
        <strain evidence="2">CCM 7224</strain>
    </source>
</reference>
<keyword evidence="2" id="KW-1185">Reference proteome</keyword>
<dbReference type="InterPro" id="IPR029069">
    <property type="entry name" value="HotDog_dom_sf"/>
</dbReference>
<comment type="caution">
    <text evidence="1">The sequence shown here is derived from an EMBL/GenBank/DDBJ whole genome shotgun (WGS) entry which is preliminary data.</text>
</comment>
<dbReference type="Pfam" id="PF14539">
    <property type="entry name" value="DUF4442"/>
    <property type="match status" value="1"/>
</dbReference>
<evidence type="ECO:0000313" key="1">
    <source>
        <dbReference type="EMBL" id="MFC4959815.1"/>
    </source>
</evidence>
<evidence type="ECO:0000313" key="2">
    <source>
        <dbReference type="Proteomes" id="UP001595834"/>
    </source>
</evidence>
<protein>
    <submittedName>
        <fullName evidence="1">DUF4442 domain-containing protein</fullName>
    </submittedName>
</protein>
<dbReference type="EMBL" id="JBHSIZ010000036">
    <property type="protein sequence ID" value="MFC4959815.1"/>
    <property type="molecule type" value="Genomic_DNA"/>
</dbReference>
<gene>
    <name evidence="1" type="ORF">ACFPFX_26345</name>
</gene>